<dbReference type="AlphaFoldDB" id="L0GTN9"/>
<gene>
    <name evidence="1" type="ORF">Thimo_0307</name>
</gene>
<evidence type="ECO:0000313" key="2">
    <source>
        <dbReference type="Proteomes" id="UP000010816"/>
    </source>
</evidence>
<accession>L0GTN9</accession>
<dbReference type="EMBL" id="CP003051">
    <property type="protein sequence ID" value="AGA89177.1"/>
    <property type="molecule type" value="Genomic_DNA"/>
</dbReference>
<sequence>MSARGARTLLPKQRATVPEVLARHVLGRDLRAFESRGHERAWRYSDVDLVVTDTVPLPDPLRAPLVADFEGSDRPFRLELVEYSGTCRRRARRSPQRSRQA</sequence>
<name>L0GTN9_9GAMM</name>
<evidence type="ECO:0000313" key="1">
    <source>
        <dbReference type="EMBL" id="AGA89177.1"/>
    </source>
</evidence>
<dbReference type="KEGG" id="tmb:Thimo_0307"/>
<proteinExistence type="predicted"/>
<dbReference type="HOGENOM" id="CLU_2290392_0_0_6"/>
<organism evidence="1 2">
    <name type="scientific">Thioflavicoccus mobilis 8321</name>
    <dbReference type="NCBI Taxonomy" id="765912"/>
    <lineage>
        <taxon>Bacteria</taxon>
        <taxon>Pseudomonadati</taxon>
        <taxon>Pseudomonadota</taxon>
        <taxon>Gammaproteobacteria</taxon>
        <taxon>Chromatiales</taxon>
        <taxon>Chromatiaceae</taxon>
        <taxon>Thioflavicoccus</taxon>
    </lineage>
</organism>
<dbReference type="Proteomes" id="UP000010816">
    <property type="component" value="Chromosome"/>
</dbReference>
<dbReference type="STRING" id="765912.Thimo_0307"/>
<dbReference type="RefSeq" id="WP_015279327.1">
    <property type="nucleotide sequence ID" value="NC_019940.1"/>
</dbReference>
<keyword evidence="2" id="KW-1185">Reference proteome</keyword>
<protein>
    <recommendedName>
        <fullName evidence="3">Polymerase nucleotidyl transferase domain-containing protein</fullName>
    </recommendedName>
</protein>
<dbReference type="eggNOG" id="COG1708">
    <property type="taxonomic scope" value="Bacteria"/>
</dbReference>
<dbReference type="InterPro" id="IPR043519">
    <property type="entry name" value="NT_sf"/>
</dbReference>
<dbReference type="OrthoDB" id="9803106at2"/>
<dbReference type="Gene3D" id="3.30.460.10">
    <property type="entry name" value="Beta Polymerase, domain 2"/>
    <property type="match status" value="1"/>
</dbReference>
<evidence type="ECO:0008006" key="3">
    <source>
        <dbReference type="Google" id="ProtNLM"/>
    </source>
</evidence>
<reference evidence="1 2" key="1">
    <citation type="submission" date="2011-09" db="EMBL/GenBank/DDBJ databases">
        <title>Complete sequence of chromosome of Thioflavicoccus mobilis 8321.</title>
        <authorList>
            <consortium name="US DOE Joint Genome Institute"/>
            <person name="Lucas S."/>
            <person name="Han J."/>
            <person name="Lapidus A."/>
            <person name="Cheng J.-F."/>
            <person name="Goodwin L."/>
            <person name="Pitluck S."/>
            <person name="Peters L."/>
            <person name="Ovchinnikova G."/>
            <person name="Lu M."/>
            <person name="Detter J.C."/>
            <person name="Han C."/>
            <person name="Tapia R."/>
            <person name="Land M."/>
            <person name="Hauser L."/>
            <person name="Kyrpides N."/>
            <person name="Ivanova N."/>
            <person name="Pagani I."/>
            <person name="Vogl K."/>
            <person name="Liu Z."/>
            <person name="Imhoff J."/>
            <person name="Thiel V."/>
            <person name="Frigaard N.-U."/>
            <person name="Bryant D."/>
            <person name="Woyke T."/>
        </authorList>
    </citation>
    <scope>NUCLEOTIDE SEQUENCE [LARGE SCALE GENOMIC DNA]</scope>
    <source>
        <strain evidence="1 2">8321</strain>
    </source>
</reference>